<sequence>MQEILTQEKSIYIQIKEMIERDILNGVLLEEEKVPSTNELAKLYAINPATAAKGINLLVDEGILYKKRGIGMFVSDGAKGTIRKKRKDHFFDDYIKGMLVEAESLGISREEIIDMIASGKGEESYE</sequence>
<accession>A0A9D0ZVN2</accession>
<dbReference type="CDD" id="cd07377">
    <property type="entry name" value="WHTH_GntR"/>
    <property type="match status" value="1"/>
</dbReference>
<evidence type="ECO:0000259" key="4">
    <source>
        <dbReference type="PROSITE" id="PS50949"/>
    </source>
</evidence>
<dbReference type="PROSITE" id="PS50949">
    <property type="entry name" value="HTH_GNTR"/>
    <property type="match status" value="1"/>
</dbReference>
<dbReference type="GO" id="GO:0003700">
    <property type="term" value="F:DNA-binding transcription factor activity"/>
    <property type="evidence" value="ECO:0007669"/>
    <property type="project" value="InterPro"/>
</dbReference>
<protein>
    <submittedName>
        <fullName evidence="5">GntR family transcriptional regulator</fullName>
    </submittedName>
</protein>
<dbReference type="InterPro" id="IPR036390">
    <property type="entry name" value="WH_DNA-bd_sf"/>
</dbReference>
<dbReference type="SMART" id="SM00345">
    <property type="entry name" value="HTH_GNTR"/>
    <property type="match status" value="1"/>
</dbReference>
<dbReference type="Proteomes" id="UP000886886">
    <property type="component" value="Unassembled WGS sequence"/>
</dbReference>
<dbReference type="PANTHER" id="PTHR38445:SF10">
    <property type="entry name" value="GNTR-FAMILY TRANSCRIPTIONAL REGULATOR"/>
    <property type="match status" value="1"/>
</dbReference>
<evidence type="ECO:0000313" key="5">
    <source>
        <dbReference type="EMBL" id="HIQ95670.1"/>
    </source>
</evidence>
<feature type="domain" description="HTH gntR-type" evidence="4">
    <location>
        <begin position="9"/>
        <end position="77"/>
    </location>
</feature>
<evidence type="ECO:0000256" key="1">
    <source>
        <dbReference type="ARBA" id="ARBA00023015"/>
    </source>
</evidence>
<reference evidence="5" key="1">
    <citation type="submission" date="2020-10" db="EMBL/GenBank/DDBJ databases">
        <authorList>
            <person name="Gilroy R."/>
        </authorList>
    </citation>
    <scope>NUCLEOTIDE SEQUENCE</scope>
    <source>
        <strain evidence="5">ChiSjej3B21-11622</strain>
    </source>
</reference>
<evidence type="ECO:0000256" key="2">
    <source>
        <dbReference type="ARBA" id="ARBA00023125"/>
    </source>
</evidence>
<dbReference type="PANTHER" id="PTHR38445">
    <property type="entry name" value="HTH-TYPE TRANSCRIPTIONAL REPRESSOR YTRA"/>
    <property type="match status" value="1"/>
</dbReference>
<dbReference type="Pfam" id="PF00392">
    <property type="entry name" value="GntR"/>
    <property type="match status" value="1"/>
</dbReference>
<dbReference type="EMBL" id="DVFT01000052">
    <property type="protein sequence ID" value="HIQ95670.1"/>
    <property type="molecule type" value="Genomic_DNA"/>
</dbReference>
<reference evidence="5" key="2">
    <citation type="journal article" date="2021" name="PeerJ">
        <title>Extensive microbial diversity within the chicken gut microbiome revealed by metagenomics and culture.</title>
        <authorList>
            <person name="Gilroy R."/>
            <person name="Ravi A."/>
            <person name="Getino M."/>
            <person name="Pursley I."/>
            <person name="Horton D.L."/>
            <person name="Alikhan N.F."/>
            <person name="Baker D."/>
            <person name="Gharbi K."/>
            <person name="Hall N."/>
            <person name="Watson M."/>
            <person name="Adriaenssens E.M."/>
            <person name="Foster-Nyarko E."/>
            <person name="Jarju S."/>
            <person name="Secka A."/>
            <person name="Antonio M."/>
            <person name="Oren A."/>
            <person name="Chaudhuri R.R."/>
            <person name="La Ragione R."/>
            <person name="Hildebrand F."/>
            <person name="Pallen M.J."/>
        </authorList>
    </citation>
    <scope>NUCLEOTIDE SEQUENCE</scope>
    <source>
        <strain evidence="5">ChiSjej3B21-11622</strain>
    </source>
</reference>
<name>A0A9D0ZVN2_9FIRM</name>
<dbReference type="AlphaFoldDB" id="A0A9D0ZVN2"/>
<keyword evidence="2" id="KW-0238">DNA-binding</keyword>
<evidence type="ECO:0000256" key="3">
    <source>
        <dbReference type="ARBA" id="ARBA00023163"/>
    </source>
</evidence>
<dbReference type="InterPro" id="IPR036388">
    <property type="entry name" value="WH-like_DNA-bd_sf"/>
</dbReference>
<keyword evidence="3" id="KW-0804">Transcription</keyword>
<comment type="caution">
    <text evidence="5">The sequence shown here is derived from an EMBL/GenBank/DDBJ whole genome shotgun (WGS) entry which is preliminary data.</text>
</comment>
<dbReference type="Gene3D" id="1.10.10.10">
    <property type="entry name" value="Winged helix-like DNA-binding domain superfamily/Winged helix DNA-binding domain"/>
    <property type="match status" value="1"/>
</dbReference>
<organism evidence="5 6">
    <name type="scientific">Candidatus Limivivens merdigallinarum</name>
    <dbReference type="NCBI Taxonomy" id="2840859"/>
    <lineage>
        <taxon>Bacteria</taxon>
        <taxon>Bacillati</taxon>
        <taxon>Bacillota</taxon>
        <taxon>Clostridia</taxon>
        <taxon>Lachnospirales</taxon>
        <taxon>Lachnospiraceae</taxon>
        <taxon>Lachnospiraceae incertae sedis</taxon>
        <taxon>Candidatus Limivivens</taxon>
    </lineage>
</organism>
<proteinExistence type="predicted"/>
<dbReference type="SUPFAM" id="SSF46785">
    <property type="entry name" value="Winged helix' DNA-binding domain"/>
    <property type="match status" value="1"/>
</dbReference>
<dbReference type="InterPro" id="IPR000524">
    <property type="entry name" value="Tscrpt_reg_HTH_GntR"/>
</dbReference>
<evidence type="ECO:0000313" key="6">
    <source>
        <dbReference type="Proteomes" id="UP000886886"/>
    </source>
</evidence>
<gene>
    <name evidence="5" type="ORF">IAB26_03815</name>
</gene>
<dbReference type="Gene3D" id="1.10.287.100">
    <property type="match status" value="1"/>
</dbReference>
<keyword evidence="1" id="KW-0805">Transcription regulation</keyword>
<dbReference type="GO" id="GO:0003677">
    <property type="term" value="F:DNA binding"/>
    <property type="evidence" value="ECO:0007669"/>
    <property type="project" value="UniProtKB-KW"/>
</dbReference>